<feature type="region of interest" description="Disordered" evidence="2">
    <location>
        <begin position="1556"/>
        <end position="1581"/>
    </location>
</feature>
<dbReference type="OrthoDB" id="113076at2759"/>
<evidence type="ECO:0000313" key="3">
    <source>
        <dbReference type="EMBL" id="TMW56237.1"/>
    </source>
</evidence>
<evidence type="ECO:0000256" key="1">
    <source>
        <dbReference type="SAM" id="Coils"/>
    </source>
</evidence>
<feature type="compositionally biased region" description="Basic and acidic residues" evidence="2">
    <location>
        <begin position="39"/>
        <end position="53"/>
    </location>
</feature>
<feature type="coiled-coil region" evidence="1">
    <location>
        <begin position="169"/>
        <end position="526"/>
    </location>
</feature>
<feature type="region of interest" description="Disordered" evidence="2">
    <location>
        <begin position="811"/>
        <end position="832"/>
    </location>
</feature>
<feature type="coiled-coil region" evidence="1">
    <location>
        <begin position="598"/>
        <end position="682"/>
    </location>
</feature>
<dbReference type="EMBL" id="SPLM01000146">
    <property type="protein sequence ID" value="TMW56237.1"/>
    <property type="molecule type" value="Genomic_DNA"/>
</dbReference>
<dbReference type="PANTHER" id="PTHR43977">
    <property type="entry name" value="STRUCTURAL MAINTENANCE OF CHROMOSOMES PROTEIN 3"/>
    <property type="match status" value="1"/>
</dbReference>
<organism evidence="3 4">
    <name type="scientific">Pythium oligandrum</name>
    <name type="common">Mycoparasitic fungus</name>
    <dbReference type="NCBI Taxonomy" id="41045"/>
    <lineage>
        <taxon>Eukaryota</taxon>
        <taxon>Sar</taxon>
        <taxon>Stramenopiles</taxon>
        <taxon>Oomycota</taxon>
        <taxon>Peronosporomycetes</taxon>
        <taxon>Pythiales</taxon>
        <taxon>Pythiaceae</taxon>
        <taxon>Pythium</taxon>
    </lineage>
</organism>
<feature type="compositionally biased region" description="Basic and acidic residues" evidence="2">
    <location>
        <begin position="1556"/>
        <end position="1569"/>
    </location>
</feature>
<comment type="caution">
    <text evidence="3">The sequence shown here is derived from an EMBL/GenBank/DDBJ whole genome shotgun (WGS) entry which is preliminary data.</text>
</comment>
<feature type="region of interest" description="Disordered" evidence="2">
    <location>
        <begin position="1402"/>
        <end position="1421"/>
    </location>
</feature>
<keyword evidence="4" id="KW-1185">Reference proteome</keyword>
<protein>
    <submittedName>
        <fullName evidence="3">Uncharacterized protein</fullName>
    </submittedName>
</protein>
<proteinExistence type="predicted"/>
<evidence type="ECO:0000313" key="4">
    <source>
        <dbReference type="Proteomes" id="UP000794436"/>
    </source>
</evidence>
<feature type="region of interest" description="Disordered" evidence="2">
    <location>
        <begin position="1"/>
        <end position="89"/>
    </location>
</feature>
<dbReference type="Gene3D" id="1.10.287.1490">
    <property type="match status" value="1"/>
</dbReference>
<gene>
    <name evidence="3" type="ORF">Poli38472_008885</name>
</gene>
<keyword evidence="1" id="KW-0175">Coiled coil</keyword>
<accession>A0A8K1FE40</accession>
<name>A0A8K1FE40_PYTOL</name>
<feature type="compositionally biased region" description="Basic and acidic residues" evidence="2">
    <location>
        <begin position="1408"/>
        <end position="1421"/>
    </location>
</feature>
<evidence type="ECO:0000256" key="2">
    <source>
        <dbReference type="SAM" id="MobiDB-lite"/>
    </source>
</evidence>
<dbReference type="Proteomes" id="UP000794436">
    <property type="component" value="Unassembled WGS sequence"/>
</dbReference>
<reference evidence="3" key="1">
    <citation type="submission" date="2019-03" db="EMBL/GenBank/DDBJ databases">
        <title>Long read genome sequence of the mycoparasitic Pythium oligandrum ATCC 38472 isolated from sugarbeet rhizosphere.</title>
        <authorList>
            <person name="Gaulin E."/>
        </authorList>
    </citation>
    <scope>NUCLEOTIDE SEQUENCE</scope>
    <source>
        <strain evidence="3">ATCC 38472_TT</strain>
    </source>
</reference>
<sequence>MDAPMTEDMAPATPDLSTPSKRRLSSRPPTTPLTPASVRAHEERLLRRGREIATEYSQRRKKRFSFNPLPDAGPRTPTDGSPREESPARYSLGQVTEAVMSFADFLYFLEEKQREHPLMPVIAERFAELGAVIESQKRHIDRWKQAELDVAISEQQQNLDIIRELGMKIEKLDMKLANSTVEKQRWEEKYEKSAQEAKEIIGRAEESMRRMNAQIAELQYQNMDLENAMRERNEMVANHEKDNAELQKMLEQMEMERVQLTQENRNLVEQRAQHEQITKGLQEQIQQLQQMCEAERQKGDGFGNAAHAWEIKHQEEKRLREHLEKELELARQDREQNSSQMKQLVGQSGMFRAEFEVITNKYEQQLQAHRDTIRALEMEKVELAHKLEAESEKVRQSVKDLNVLRNQADRDVGAMRAEMEQLFTTQANRLREELGEETKRVREENEELARQAENLRAISNNKSTQLAELMANRQNVEGQGAQHIQELSASLAEWQAKCEQLQRDLREKERAAAEALKKQGDEMEAQFNAHLQDVQKFVEKKSAETEELRGALKAREEDILKLQKAAMEEVTKWQKECEEYAGRASALDFDGSALRREVEHCKKELEMREKEIESLKGQIAAYLAPDNERSKQTELLQRERLRLEDQNRDLRHQLDSIKKEAEQKLEELNQNQMRVMEEASAQRATVVSLHHEKDDLQRALGEITAEKTAMESHMRRITEEREVLLETVSQRERQVAELESKGKQLLETLKNAEQEKAELDGKVHKLSQEARVQIQAASQQDLRPQLEKINAQLKNRDEELIQLRREAKSYYESAQENEEKNSRLTTELQRQDDEMSKIRRDLATSRETIQRAEIKCKQLIAELETAKSWSERYKTELETLRLKGNQQLDAQQNEYARQCQELTGECGRLKGELEGVKYEAEREVQRLRNTIEGREAEFRQEHKRLTDENNALRLQVQEAKEAIHKLQTEFKHVSDQLQNRIAALREAENMAEEARLEKNNTRSALIDAQSQLQRTENALEDFKRQTMRNVKEKKDMIDKLDEENRDLRSKLSKQADLKENLMQRAQTEKNSLNAELLQKEQKVSEAQFTIRQLEDEVASLQRRINTYHDTKSSAEASQSKALLQEMKEMEKQLESVQKERDELRRSISHATDEIAALKRDLNSEREETSRVRADLTQVKSEMSPRMNSVERELHQAQTNLVSERERVRVLKETIKQKRTEFQTAIDNKNEEIEALRKRIKNFDLGRDHQDLRQTHYTERLEAFQQNEANLLKRLKSLQKRYDEEVTRNSELQNKLDRALDDRSSAKGDVVSELRRVGVNFDSKSVQENVLELHRQLQAAQTLSREKEALIDHKDALIRELKADLRKATQYLRKSQSEVRGDHKDVTAGSSYIREGARELRTQLQQAESRSREQSALVQHKESQIREKEASLLRKETEIRGLEAEIRRLQQLLKRKDAEKADGPSVDSLQQELDRMSHKMSEMNMDNQRESEREKAKVSSWAQKDLEDRCAKLERQIRMLREENKALRLHQDPSEDHSACTKQIERLMTELKKKERDVVALRESQGEKPRSSTSSSRRVRDLEKQLKEKEVKLMVLNDHLTYHMARSIQLQAVNEKYVLDAQASAP</sequence>